<protein>
    <recommendedName>
        <fullName evidence="2">Rrn9 domain-containing protein</fullName>
    </recommendedName>
</protein>
<feature type="compositionally biased region" description="Acidic residues" evidence="1">
    <location>
        <begin position="72"/>
        <end position="86"/>
    </location>
</feature>
<feature type="region of interest" description="Disordered" evidence="1">
    <location>
        <begin position="593"/>
        <end position="626"/>
    </location>
</feature>
<feature type="region of interest" description="Disordered" evidence="1">
    <location>
        <begin position="1"/>
        <end position="92"/>
    </location>
</feature>
<evidence type="ECO:0000313" key="4">
    <source>
        <dbReference type="Proteomes" id="UP001172684"/>
    </source>
</evidence>
<feature type="region of interest" description="Disordered" evidence="1">
    <location>
        <begin position="353"/>
        <end position="540"/>
    </location>
</feature>
<feature type="compositionally biased region" description="Basic and acidic residues" evidence="1">
    <location>
        <begin position="359"/>
        <end position="369"/>
    </location>
</feature>
<dbReference type="EMBL" id="JAPDRL010000060">
    <property type="protein sequence ID" value="KAJ9661108.1"/>
    <property type="molecule type" value="Genomic_DNA"/>
</dbReference>
<feature type="compositionally biased region" description="Low complexity" evidence="1">
    <location>
        <begin position="16"/>
        <end position="28"/>
    </location>
</feature>
<feature type="domain" description="Rrn9" evidence="2">
    <location>
        <begin position="112"/>
        <end position="185"/>
    </location>
</feature>
<feature type="region of interest" description="Disordered" evidence="1">
    <location>
        <begin position="658"/>
        <end position="747"/>
    </location>
</feature>
<dbReference type="InterPro" id="IPR019622">
    <property type="entry name" value="Rrn9_dom"/>
</dbReference>
<feature type="compositionally biased region" description="Low complexity" evidence="1">
    <location>
        <begin position="38"/>
        <end position="51"/>
    </location>
</feature>
<feature type="compositionally biased region" description="Basic and acidic residues" evidence="1">
    <location>
        <begin position="737"/>
        <end position="747"/>
    </location>
</feature>
<dbReference type="Pfam" id="PF10680">
    <property type="entry name" value="RRN9"/>
    <property type="match status" value="1"/>
</dbReference>
<feature type="compositionally biased region" description="Basic and acidic residues" evidence="1">
    <location>
        <begin position="658"/>
        <end position="668"/>
    </location>
</feature>
<feature type="compositionally biased region" description="Polar residues" evidence="1">
    <location>
        <begin position="488"/>
        <end position="498"/>
    </location>
</feature>
<feature type="region of interest" description="Disordered" evidence="1">
    <location>
        <begin position="225"/>
        <end position="330"/>
    </location>
</feature>
<evidence type="ECO:0000259" key="2">
    <source>
        <dbReference type="Pfam" id="PF10680"/>
    </source>
</evidence>
<organism evidence="3 4">
    <name type="scientific">Coniosporium apollinis</name>
    <dbReference type="NCBI Taxonomy" id="61459"/>
    <lineage>
        <taxon>Eukaryota</taxon>
        <taxon>Fungi</taxon>
        <taxon>Dikarya</taxon>
        <taxon>Ascomycota</taxon>
        <taxon>Pezizomycotina</taxon>
        <taxon>Dothideomycetes</taxon>
        <taxon>Dothideomycetes incertae sedis</taxon>
        <taxon>Coniosporium</taxon>
    </lineage>
</organism>
<feature type="compositionally biased region" description="Low complexity" evidence="1">
    <location>
        <begin position="525"/>
        <end position="538"/>
    </location>
</feature>
<evidence type="ECO:0000313" key="3">
    <source>
        <dbReference type="EMBL" id="KAJ9661108.1"/>
    </source>
</evidence>
<feature type="compositionally biased region" description="Low complexity" evidence="1">
    <location>
        <begin position="271"/>
        <end position="288"/>
    </location>
</feature>
<feature type="compositionally biased region" description="Basic residues" evidence="1">
    <location>
        <begin position="442"/>
        <end position="452"/>
    </location>
</feature>
<feature type="compositionally biased region" description="Basic residues" evidence="1">
    <location>
        <begin position="373"/>
        <end position="386"/>
    </location>
</feature>
<feature type="compositionally biased region" description="Basic residues" evidence="1">
    <location>
        <begin position="412"/>
        <end position="421"/>
    </location>
</feature>
<feature type="compositionally biased region" description="Basic residues" evidence="1">
    <location>
        <begin position="250"/>
        <end position="260"/>
    </location>
</feature>
<feature type="compositionally biased region" description="Acidic residues" evidence="1">
    <location>
        <begin position="601"/>
        <end position="616"/>
    </location>
</feature>
<feature type="compositionally biased region" description="Acidic residues" evidence="1">
    <location>
        <begin position="232"/>
        <end position="243"/>
    </location>
</feature>
<evidence type="ECO:0000256" key="1">
    <source>
        <dbReference type="SAM" id="MobiDB-lite"/>
    </source>
</evidence>
<dbReference type="Proteomes" id="UP001172684">
    <property type="component" value="Unassembled WGS sequence"/>
</dbReference>
<name>A0ABQ9NPS3_9PEZI</name>
<accession>A0ABQ9NPS3</accession>
<gene>
    <name evidence="3" type="ORF">H2201_006659</name>
</gene>
<proteinExistence type="predicted"/>
<keyword evidence="4" id="KW-1185">Reference proteome</keyword>
<reference evidence="3" key="1">
    <citation type="submission" date="2022-10" db="EMBL/GenBank/DDBJ databases">
        <title>Culturing micro-colonial fungi from biological soil crusts in the Mojave desert and describing Neophaeococcomyces mojavensis, and introducing the new genera and species Taxawa tesnikishii.</title>
        <authorList>
            <person name="Kurbessoian T."/>
            <person name="Stajich J.E."/>
        </authorList>
    </citation>
    <scope>NUCLEOTIDE SEQUENCE</scope>
    <source>
        <strain evidence="3">TK_1</strain>
    </source>
</reference>
<comment type="caution">
    <text evidence="3">The sequence shown here is derived from an EMBL/GenBank/DDBJ whole genome shotgun (WGS) entry which is preliminary data.</text>
</comment>
<sequence>MSLFGGEAVPTPNEDPASPSPSSHSGFSIDDPAQHAQPRPAVSVSSSPEPVHTAVDVNDINVAPEAGHTSPEPEEEEEEEDEEDEDRPNKYHGAARTWRHWTAPERQLIASLNSLQAEDLSLHLYNAHALKRRLRPQKPDAGKPQPWQSKDSWIDELKKKEWIPPSSWTAWPLQPERVPRPEERFVGPWDDGLEDWTVGGRVKESDEEVREILVGLVQRRAKERWWGRGWEGDGEGDVEEVGEETARSGSRSRGRSRRRVKLGEASRSRAGRGSSAGRSSGGTSRAASEVSDATDVTNEGHRGLARPDGAEDTEDRSSIPTILADDDEASHILEPTITALMGKLDALLDGLRHSRNGHIRRDTDDEGTSRSRSQSRSRPKPRRKPPKPPVQTPTNPQDQATEEQHPEPPAQPRRKVGRPRKPFQQPIAPDPAGDSHPSPPRKGARGRPRKWPKPLPGETHYMMRRRVTAGADFQPDDLPPSAPEPTGQDISANSPSQPASDTDSDHSASTRSTRGLSRRRRHPSRSNSRSSRRGPAPRDWSEVLGVAALVGWDPGIVARAAQRCASLFEEGMAFRRLDADGALKGVGKVVEVVPRPRTNGDDGEDDEEGAEGEAEGEEQRRPYLHPLSLNCPHEDCERHHREFPQRFRLTEHIMRKHGYDPRKERYGEEGDDEGEGLVGGAHNDGFLELVPLTAGRGKRGKGEEKNERAMTGAARKKRKVNRAREGDGEGAGAGVEDGVRNGDGEGG</sequence>